<keyword evidence="2" id="KW-1185">Reference proteome</keyword>
<protein>
    <submittedName>
        <fullName evidence="1">Uncharacterized protein</fullName>
    </submittedName>
</protein>
<dbReference type="EMBL" id="SRXU01000004">
    <property type="protein sequence ID" value="TGX42521.1"/>
    <property type="molecule type" value="Genomic_DNA"/>
</dbReference>
<reference evidence="1 2" key="1">
    <citation type="submission" date="2019-04" db="EMBL/GenBank/DDBJ databases">
        <title>Sphingomonas psychrotolerans sp. nov., isolated from soil in the Tianshan Mountains, Xinjiang, China.</title>
        <authorList>
            <person name="Luo Y."/>
            <person name="Sheng H."/>
        </authorList>
    </citation>
    <scope>NUCLEOTIDE SEQUENCE [LARGE SCALE GENOMIC DNA]</scope>
    <source>
        <strain evidence="1 2">KIS18-15</strain>
    </source>
</reference>
<proteinExistence type="predicted"/>
<evidence type="ECO:0000313" key="1">
    <source>
        <dbReference type="EMBL" id="TGX42521.1"/>
    </source>
</evidence>
<comment type="caution">
    <text evidence="1">The sequence shown here is derived from an EMBL/GenBank/DDBJ whole genome shotgun (WGS) entry which is preliminary data.</text>
</comment>
<gene>
    <name evidence="1" type="ORF">E5A74_11850</name>
</gene>
<evidence type="ECO:0000313" key="2">
    <source>
        <dbReference type="Proteomes" id="UP000309848"/>
    </source>
</evidence>
<dbReference type="Proteomes" id="UP000309848">
    <property type="component" value="Unassembled WGS sequence"/>
</dbReference>
<dbReference type="AlphaFoldDB" id="A0A4S1WHD8"/>
<dbReference type="RefSeq" id="WP_135985116.1">
    <property type="nucleotide sequence ID" value="NZ_JAASQM010000004.1"/>
</dbReference>
<name>A0A4S1WHD8_9SPHN</name>
<sequence length="62" mass="7064">MSDLATTWRGYADKARAEADAATLDNVRDRNLRAATAWLQMAERQERTERGRAAREAIKLDE</sequence>
<accession>A0A4S1WHD8</accession>
<organism evidence="1 2">
    <name type="scientific">Sphingomonas naasensis</name>
    <dbReference type="NCBI Taxonomy" id="1344951"/>
    <lineage>
        <taxon>Bacteria</taxon>
        <taxon>Pseudomonadati</taxon>
        <taxon>Pseudomonadota</taxon>
        <taxon>Alphaproteobacteria</taxon>
        <taxon>Sphingomonadales</taxon>
        <taxon>Sphingomonadaceae</taxon>
        <taxon>Sphingomonas</taxon>
    </lineage>
</organism>